<keyword evidence="2 9" id="KW-0716">Sensory transduction</keyword>
<comment type="subcellular location">
    <subcellularLocation>
        <location evidence="9">Cell membrane</location>
        <topology evidence="9">Multi-pass membrane protein</topology>
    </subcellularLocation>
    <subcellularLocation>
        <location evidence="1">Membrane</location>
        <topology evidence="1">Multi-pass membrane protein</topology>
    </subcellularLocation>
</comment>
<evidence type="ECO:0000256" key="9">
    <source>
        <dbReference type="RuleBase" id="RU351113"/>
    </source>
</evidence>
<dbReference type="GO" id="GO:0004984">
    <property type="term" value="F:olfactory receptor activity"/>
    <property type="evidence" value="ECO:0007669"/>
    <property type="project" value="InterPro"/>
</dbReference>
<evidence type="ECO:0000256" key="8">
    <source>
        <dbReference type="ARBA" id="ARBA00023224"/>
    </source>
</evidence>
<dbReference type="PANTHER" id="PTHR21137">
    <property type="entry name" value="ODORANT RECEPTOR"/>
    <property type="match status" value="1"/>
</dbReference>
<evidence type="ECO:0000256" key="5">
    <source>
        <dbReference type="ARBA" id="ARBA00022989"/>
    </source>
</evidence>
<dbReference type="InterPro" id="IPR004117">
    <property type="entry name" value="7tm6_olfct_rcpt"/>
</dbReference>
<evidence type="ECO:0000256" key="6">
    <source>
        <dbReference type="ARBA" id="ARBA00023136"/>
    </source>
</evidence>
<keyword evidence="11" id="KW-1185">Reference proteome</keyword>
<comment type="similarity">
    <text evidence="9">Belongs to the insect chemoreceptor superfamily. Heteromeric odorant receptor channel (TC 1.A.69) family.</text>
</comment>
<evidence type="ECO:0000313" key="11">
    <source>
        <dbReference type="Proteomes" id="UP000653454"/>
    </source>
</evidence>
<proteinExistence type="inferred from homology"/>
<comment type="caution">
    <text evidence="10">The sequence shown here is derived from an EMBL/GenBank/DDBJ whole genome shotgun (WGS) entry which is preliminary data.</text>
</comment>
<dbReference type="PANTHER" id="PTHR21137:SF40">
    <property type="entry name" value="ODORANT RECEPTOR 56A"/>
    <property type="match status" value="1"/>
</dbReference>
<dbReference type="Proteomes" id="UP000653454">
    <property type="component" value="Unassembled WGS sequence"/>
</dbReference>
<name>A0A8S4FHV5_PLUXY</name>
<keyword evidence="6 9" id="KW-0472">Membrane</keyword>
<keyword evidence="7 9" id="KW-0675">Receptor</keyword>
<organism evidence="10 11">
    <name type="scientific">Plutella xylostella</name>
    <name type="common">Diamondback moth</name>
    <name type="synonym">Plutella maculipennis</name>
    <dbReference type="NCBI Taxonomy" id="51655"/>
    <lineage>
        <taxon>Eukaryota</taxon>
        <taxon>Metazoa</taxon>
        <taxon>Ecdysozoa</taxon>
        <taxon>Arthropoda</taxon>
        <taxon>Hexapoda</taxon>
        <taxon>Insecta</taxon>
        <taxon>Pterygota</taxon>
        <taxon>Neoptera</taxon>
        <taxon>Endopterygota</taxon>
        <taxon>Lepidoptera</taxon>
        <taxon>Glossata</taxon>
        <taxon>Ditrysia</taxon>
        <taxon>Yponomeutoidea</taxon>
        <taxon>Plutellidae</taxon>
        <taxon>Plutella</taxon>
    </lineage>
</organism>
<dbReference type="GO" id="GO:0005886">
    <property type="term" value="C:plasma membrane"/>
    <property type="evidence" value="ECO:0007669"/>
    <property type="project" value="UniProtKB-SubCell"/>
</dbReference>
<keyword evidence="4 9" id="KW-0552">Olfaction</keyword>
<keyword evidence="3 9" id="KW-0812">Transmembrane</keyword>
<sequence length="399" mass="46544">MIRRFLKSLEDPQYPLLAPNLWMLKKIGMILPEDKTAKICYLILHEIVTFFVITQYIELYVIRSDMDLVLTNLKISMLSIVCIVKSNTCVVWQKNWVEVINYITTTDKEERDDINPQRSSVLKSYTKYCRKITYFYWVLVFITFITVVTTPFIKHLSETYIENIDPSELSHNFEHIFSSWVPFNKNEYPGSWITIAWHVFVCAYGAGTMAAFDVSAMVMMVFFGGKIDLLRLRCQGIFGNMEKGLSDEETSEMFLRLHRAHVLLLRYSRMFNSMLSPVMFLYVVMCSLMLCASAFQLTSARSATQKLLMAEYLVFGTVQLFMYCWHSNDVLYKSERVTLGPYESDWWKTSAKQQRSLLLLTGQLNKTIFFTAGPFTYLTLPTFITILKGAYSYYTLLRK</sequence>
<dbReference type="GO" id="GO:0007165">
    <property type="term" value="P:signal transduction"/>
    <property type="evidence" value="ECO:0007669"/>
    <property type="project" value="UniProtKB-KW"/>
</dbReference>
<comment type="caution">
    <text evidence="9">Lacks conserved residue(s) required for the propagation of feature annotation.</text>
</comment>
<evidence type="ECO:0000313" key="10">
    <source>
        <dbReference type="EMBL" id="CAG9126874.1"/>
    </source>
</evidence>
<dbReference type="EMBL" id="CAJHNJ030000033">
    <property type="protein sequence ID" value="CAG9126874.1"/>
    <property type="molecule type" value="Genomic_DNA"/>
</dbReference>
<reference evidence="10" key="1">
    <citation type="submission" date="2020-11" db="EMBL/GenBank/DDBJ databases">
        <authorList>
            <person name="Whiteford S."/>
        </authorList>
    </citation>
    <scope>NUCLEOTIDE SEQUENCE</scope>
</reference>
<evidence type="ECO:0000256" key="1">
    <source>
        <dbReference type="ARBA" id="ARBA00004141"/>
    </source>
</evidence>
<keyword evidence="8 9" id="KW-0807">Transducer</keyword>
<evidence type="ECO:0000256" key="2">
    <source>
        <dbReference type="ARBA" id="ARBA00022606"/>
    </source>
</evidence>
<keyword evidence="5 9" id="KW-1133">Transmembrane helix</keyword>
<dbReference type="AlphaFoldDB" id="A0A8S4FHV5"/>
<evidence type="ECO:0000256" key="7">
    <source>
        <dbReference type="ARBA" id="ARBA00023170"/>
    </source>
</evidence>
<feature type="transmembrane region" description="Helical" evidence="9">
    <location>
        <begin position="195"/>
        <end position="223"/>
    </location>
</feature>
<evidence type="ECO:0000256" key="3">
    <source>
        <dbReference type="ARBA" id="ARBA00022692"/>
    </source>
</evidence>
<dbReference type="GO" id="GO:0005549">
    <property type="term" value="F:odorant binding"/>
    <property type="evidence" value="ECO:0007669"/>
    <property type="project" value="InterPro"/>
</dbReference>
<evidence type="ECO:0000256" key="4">
    <source>
        <dbReference type="ARBA" id="ARBA00022725"/>
    </source>
</evidence>
<protein>
    <recommendedName>
        <fullName evidence="9">Odorant receptor</fullName>
    </recommendedName>
</protein>
<feature type="transmembrane region" description="Helical" evidence="9">
    <location>
        <begin position="274"/>
        <end position="295"/>
    </location>
</feature>
<accession>A0A8S4FHV5</accession>
<gene>
    <name evidence="10" type="ORF">PLXY2_LOCUS8805</name>
</gene>
<dbReference type="Pfam" id="PF02949">
    <property type="entry name" value="7tm_6"/>
    <property type="match status" value="1"/>
</dbReference>
<feature type="transmembrane region" description="Helical" evidence="9">
    <location>
        <begin position="134"/>
        <end position="153"/>
    </location>
</feature>